<keyword evidence="2 5" id="KW-0812">Transmembrane</keyword>
<feature type="transmembrane region" description="Helical" evidence="5">
    <location>
        <begin position="190"/>
        <end position="210"/>
    </location>
</feature>
<evidence type="ECO:0000313" key="9">
    <source>
        <dbReference type="Proteomes" id="UP000604046"/>
    </source>
</evidence>
<dbReference type="GO" id="GO:0004252">
    <property type="term" value="F:serine-type endopeptidase activity"/>
    <property type="evidence" value="ECO:0007669"/>
    <property type="project" value="InterPro"/>
</dbReference>
<keyword evidence="4 5" id="KW-0472">Membrane</keyword>
<keyword evidence="9" id="KW-1185">Reference proteome</keyword>
<feature type="transmembrane region" description="Helical" evidence="5">
    <location>
        <begin position="79"/>
        <end position="103"/>
    </location>
</feature>
<feature type="transmembrane region" description="Helical" evidence="5">
    <location>
        <begin position="247"/>
        <end position="266"/>
    </location>
</feature>
<dbReference type="SUPFAM" id="SSF144091">
    <property type="entry name" value="Rhomboid-like"/>
    <property type="match status" value="1"/>
</dbReference>
<keyword evidence="3 5" id="KW-1133">Transmembrane helix</keyword>
<dbReference type="GO" id="GO:0016020">
    <property type="term" value="C:membrane"/>
    <property type="evidence" value="ECO:0007669"/>
    <property type="project" value="UniProtKB-SubCell"/>
</dbReference>
<reference evidence="8" key="1">
    <citation type="submission" date="2021-02" db="EMBL/GenBank/DDBJ databases">
        <authorList>
            <person name="Dougan E. K."/>
            <person name="Rhodes N."/>
            <person name="Thang M."/>
            <person name="Chan C."/>
        </authorList>
    </citation>
    <scope>NUCLEOTIDE SEQUENCE</scope>
</reference>
<dbReference type="Gene3D" id="1.20.1540.10">
    <property type="entry name" value="Rhomboid-like"/>
    <property type="match status" value="1"/>
</dbReference>
<keyword evidence="6" id="KW-0732">Signal</keyword>
<comment type="subcellular location">
    <subcellularLocation>
        <location evidence="1">Membrane</location>
        <topology evidence="1">Multi-pass membrane protein</topology>
    </subcellularLocation>
</comment>
<evidence type="ECO:0000256" key="1">
    <source>
        <dbReference type="ARBA" id="ARBA00004141"/>
    </source>
</evidence>
<gene>
    <name evidence="8" type="ORF">SNAT2548_LOCUS10189</name>
</gene>
<feature type="signal peptide" evidence="6">
    <location>
        <begin position="1"/>
        <end position="18"/>
    </location>
</feature>
<organism evidence="8 9">
    <name type="scientific">Symbiodinium natans</name>
    <dbReference type="NCBI Taxonomy" id="878477"/>
    <lineage>
        <taxon>Eukaryota</taxon>
        <taxon>Sar</taxon>
        <taxon>Alveolata</taxon>
        <taxon>Dinophyceae</taxon>
        <taxon>Suessiales</taxon>
        <taxon>Symbiodiniaceae</taxon>
        <taxon>Symbiodinium</taxon>
    </lineage>
</organism>
<evidence type="ECO:0000256" key="4">
    <source>
        <dbReference type="ARBA" id="ARBA00023136"/>
    </source>
</evidence>
<dbReference type="EMBL" id="CAJNDS010000829">
    <property type="protein sequence ID" value="CAE7236460.1"/>
    <property type="molecule type" value="Genomic_DNA"/>
</dbReference>
<evidence type="ECO:0000313" key="8">
    <source>
        <dbReference type="EMBL" id="CAE7236460.1"/>
    </source>
</evidence>
<dbReference type="InterPro" id="IPR035952">
    <property type="entry name" value="Rhomboid-like_sf"/>
</dbReference>
<dbReference type="OrthoDB" id="419936at2759"/>
<protein>
    <recommendedName>
        <fullName evidence="7">Peptidase S54 rhomboid domain-containing protein</fullName>
    </recommendedName>
</protein>
<dbReference type="AlphaFoldDB" id="A0A812L633"/>
<proteinExistence type="predicted"/>
<evidence type="ECO:0000256" key="2">
    <source>
        <dbReference type="ARBA" id="ARBA00022692"/>
    </source>
</evidence>
<dbReference type="Pfam" id="PF01694">
    <property type="entry name" value="Rhomboid"/>
    <property type="match status" value="1"/>
</dbReference>
<evidence type="ECO:0000256" key="5">
    <source>
        <dbReference type="SAM" id="Phobius"/>
    </source>
</evidence>
<comment type="caution">
    <text evidence="8">The sequence shown here is derived from an EMBL/GenBank/DDBJ whole genome shotgun (WGS) entry which is preliminary data.</text>
</comment>
<feature type="domain" description="Peptidase S54 rhomboid" evidence="7">
    <location>
        <begin position="43"/>
        <end position="152"/>
    </location>
</feature>
<name>A0A812L633_9DINO</name>
<dbReference type="InterPro" id="IPR022764">
    <property type="entry name" value="Peptidase_S54_rhomboid_dom"/>
</dbReference>
<evidence type="ECO:0000256" key="3">
    <source>
        <dbReference type="ARBA" id="ARBA00022989"/>
    </source>
</evidence>
<accession>A0A812L633</accession>
<feature type="chain" id="PRO_5032705751" description="Peptidase S54 rhomboid domain-containing protein" evidence="6">
    <location>
        <begin position="19"/>
        <end position="296"/>
    </location>
</feature>
<sequence>MMPWGTFALASCTLCVHALEQCLRCRKQCSELFDFTGDALLRGRLWVLFSCSFFHGTNSHLLREVLLLLLVGVPAEEELGTLVFVVAYLVSGAFGALFSWLTLRRTLRNSPDYLAMPRHHVDAVADLSNSRGASSCVYGAAVLALLVAGDRLLPECFAMSSQAANALLVAARILPEVFSPRSSRIQQRPVAAAILLSLPLLAAYSSVVSLSVAQAVTFWFSIHCLLRLFPGIVSLHPQSEYAAMDYAGHVYGALYAGLCGVCHIYLNRRHYPSMQAWLALGVLMLSTLPREFFAGL</sequence>
<evidence type="ECO:0000259" key="7">
    <source>
        <dbReference type="Pfam" id="PF01694"/>
    </source>
</evidence>
<evidence type="ECO:0000256" key="6">
    <source>
        <dbReference type="SAM" id="SignalP"/>
    </source>
</evidence>
<dbReference type="Proteomes" id="UP000604046">
    <property type="component" value="Unassembled WGS sequence"/>
</dbReference>